<dbReference type="AlphaFoldDB" id="A0A179UST3"/>
<dbReference type="VEuPathDB" id="FungiDB:BDBG_06693"/>
<name>A0A179UST3_BLAGS</name>
<dbReference type="OrthoDB" id="10343041at2759"/>
<sequence>MNVVPPKNTARASIKILHLDEGDCAVALETRKTATFSNDSALSLLTCYTLTISSGIGSAISRPQAVTPKD</sequence>
<evidence type="ECO:0000313" key="1">
    <source>
        <dbReference type="EMBL" id="OAT10920.1"/>
    </source>
</evidence>
<organism evidence="1 2">
    <name type="scientific">Blastomyces gilchristii (strain SLH14081)</name>
    <name type="common">Blastomyces dermatitidis</name>
    <dbReference type="NCBI Taxonomy" id="559298"/>
    <lineage>
        <taxon>Eukaryota</taxon>
        <taxon>Fungi</taxon>
        <taxon>Dikarya</taxon>
        <taxon>Ascomycota</taxon>
        <taxon>Pezizomycotina</taxon>
        <taxon>Eurotiomycetes</taxon>
        <taxon>Eurotiomycetidae</taxon>
        <taxon>Onygenales</taxon>
        <taxon>Ajellomycetaceae</taxon>
        <taxon>Blastomyces</taxon>
    </lineage>
</organism>
<keyword evidence="2" id="KW-1185">Reference proteome</keyword>
<dbReference type="GeneID" id="42528188"/>
<reference evidence="2" key="1">
    <citation type="journal article" date="2015" name="PLoS Genet.">
        <title>The dynamic genome and transcriptome of the human fungal pathogen Blastomyces and close relative Emmonsia.</title>
        <authorList>
            <person name="Munoz J.F."/>
            <person name="Gauthier G.M."/>
            <person name="Desjardins C.A."/>
            <person name="Gallo J.E."/>
            <person name="Holder J."/>
            <person name="Sullivan T.D."/>
            <person name="Marty A.J."/>
            <person name="Carmen J.C."/>
            <person name="Chen Z."/>
            <person name="Ding L."/>
            <person name="Gujja S."/>
            <person name="Magrini V."/>
            <person name="Misas E."/>
            <person name="Mitreva M."/>
            <person name="Priest M."/>
            <person name="Saif S."/>
            <person name="Whiston E.A."/>
            <person name="Young S."/>
            <person name="Zeng Q."/>
            <person name="Goldman W.E."/>
            <person name="Mardis E.R."/>
            <person name="Taylor J.W."/>
            <person name="McEwen J.G."/>
            <person name="Clay O.K."/>
            <person name="Klein B.S."/>
            <person name="Cuomo C.A."/>
        </authorList>
    </citation>
    <scope>NUCLEOTIDE SEQUENCE [LARGE SCALE GENOMIC DNA]</scope>
    <source>
        <strain evidence="2">SLH14081</strain>
    </source>
</reference>
<proteinExistence type="predicted"/>
<protein>
    <submittedName>
        <fullName evidence="1">Uncharacterized protein</fullName>
    </submittedName>
</protein>
<gene>
    <name evidence="1" type="ORF">BDBG_06693</name>
</gene>
<dbReference type="Proteomes" id="UP000002038">
    <property type="component" value="Unassembled WGS sequence"/>
</dbReference>
<evidence type="ECO:0000313" key="2">
    <source>
        <dbReference type="Proteomes" id="UP000002038"/>
    </source>
</evidence>
<dbReference type="EMBL" id="GG657461">
    <property type="protein sequence ID" value="OAT10920.1"/>
    <property type="molecule type" value="Genomic_DNA"/>
</dbReference>
<dbReference type="KEGG" id="bgh:BDBG_06693"/>
<accession>A0A179UST3</accession>
<dbReference type="RefSeq" id="XP_031579574.1">
    <property type="nucleotide sequence ID" value="XM_031722731.1"/>
</dbReference>